<accession>A0AAE1SN72</accession>
<dbReference type="GO" id="GO:0003676">
    <property type="term" value="F:nucleic acid binding"/>
    <property type="evidence" value="ECO:0007669"/>
    <property type="project" value="InterPro"/>
</dbReference>
<dbReference type="InterPro" id="IPR012337">
    <property type="entry name" value="RNaseH-like_sf"/>
</dbReference>
<dbReference type="CDD" id="cd06222">
    <property type="entry name" value="RNase_H_like"/>
    <property type="match status" value="1"/>
</dbReference>
<sequence>MAFSIAVQYNSNNMAEALAAEFGGKCTLQGYTNFSIELDSQVIANILKAKTTNNLKLKMIIDRTIEALEKSNVPFLHNYREGNQVADSLAKLAPNMNHNKIFYSVDQLPNVSKGPFQLDKWQMPSLRTRYDKYNFIVKCIDSFVRLEGLCPLGIPSFWGD</sequence>
<dbReference type="GO" id="GO:0004523">
    <property type="term" value="F:RNA-DNA hybrid ribonuclease activity"/>
    <property type="evidence" value="ECO:0007669"/>
    <property type="project" value="InterPro"/>
</dbReference>
<dbReference type="AlphaFoldDB" id="A0AAE1SN72"/>
<evidence type="ECO:0000313" key="2">
    <source>
        <dbReference type="EMBL" id="KAK4372528.1"/>
    </source>
</evidence>
<gene>
    <name evidence="2" type="ORF">RND71_007912</name>
</gene>
<dbReference type="SUPFAM" id="SSF53098">
    <property type="entry name" value="Ribonuclease H-like"/>
    <property type="match status" value="1"/>
</dbReference>
<organism evidence="2 3">
    <name type="scientific">Anisodus tanguticus</name>
    <dbReference type="NCBI Taxonomy" id="243964"/>
    <lineage>
        <taxon>Eukaryota</taxon>
        <taxon>Viridiplantae</taxon>
        <taxon>Streptophyta</taxon>
        <taxon>Embryophyta</taxon>
        <taxon>Tracheophyta</taxon>
        <taxon>Spermatophyta</taxon>
        <taxon>Magnoliopsida</taxon>
        <taxon>eudicotyledons</taxon>
        <taxon>Gunneridae</taxon>
        <taxon>Pentapetalae</taxon>
        <taxon>asterids</taxon>
        <taxon>lamiids</taxon>
        <taxon>Solanales</taxon>
        <taxon>Solanaceae</taxon>
        <taxon>Solanoideae</taxon>
        <taxon>Hyoscyameae</taxon>
        <taxon>Anisodus</taxon>
    </lineage>
</organism>
<comment type="caution">
    <text evidence="2">The sequence shown here is derived from an EMBL/GenBank/DDBJ whole genome shotgun (WGS) entry which is preliminary data.</text>
</comment>
<proteinExistence type="predicted"/>
<keyword evidence="3" id="KW-1185">Reference proteome</keyword>
<dbReference type="InterPro" id="IPR036397">
    <property type="entry name" value="RNaseH_sf"/>
</dbReference>
<evidence type="ECO:0000259" key="1">
    <source>
        <dbReference type="Pfam" id="PF13456"/>
    </source>
</evidence>
<name>A0AAE1SN72_9SOLA</name>
<dbReference type="Pfam" id="PF13456">
    <property type="entry name" value="RVT_3"/>
    <property type="match status" value="1"/>
</dbReference>
<protein>
    <recommendedName>
        <fullName evidence="1">RNase H type-1 domain-containing protein</fullName>
    </recommendedName>
</protein>
<dbReference type="EMBL" id="JAVYJV010000004">
    <property type="protein sequence ID" value="KAK4372528.1"/>
    <property type="molecule type" value="Genomic_DNA"/>
</dbReference>
<dbReference type="InterPro" id="IPR044730">
    <property type="entry name" value="RNase_H-like_dom_plant"/>
</dbReference>
<reference evidence="2" key="1">
    <citation type="submission" date="2023-12" db="EMBL/GenBank/DDBJ databases">
        <title>Genome assembly of Anisodus tanguticus.</title>
        <authorList>
            <person name="Wang Y.-J."/>
        </authorList>
    </citation>
    <scope>NUCLEOTIDE SEQUENCE</scope>
    <source>
        <strain evidence="2">KB-2021</strain>
        <tissue evidence="2">Leaf</tissue>
    </source>
</reference>
<dbReference type="InterPro" id="IPR053151">
    <property type="entry name" value="RNase_H-like"/>
</dbReference>
<dbReference type="PANTHER" id="PTHR47723:SF19">
    <property type="entry name" value="POLYNUCLEOTIDYL TRANSFERASE, RIBONUCLEASE H-LIKE SUPERFAMILY PROTEIN"/>
    <property type="match status" value="1"/>
</dbReference>
<dbReference type="Gene3D" id="3.30.420.10">
    <property type="entry name" value="Ribonuclease H-like superfamily/Ribonuclease H"/>
    <property type="match status" value="1"/>
</dbReference>
<feature type="domain" description="RNase H type-1" evidence="1">
    <location>
        <begin position="9"/>
        <end position="93"/>
    </location>
</feature>
<dbReference type="PANTHER" id="PTHR47723">
    <property type="entry name" value="OS05G0353850 PROTEIN"/>
    <property type="match status" value="1"/>
</dbReference>
<dbReference type="Proteomes" id="UP001291623">
    <property type="component" value="Unassembled WGS sequence"/>
</dbReference>
<dbReference type="InterPro" id="IPR002156">
    <property type="entry name" value="RNaseH_domain"/>
</dbReference>
<evidence type="ECO:0000313" key="3">
    <source>
        <dbReference type="Proteomes" id="UP001291623"/>
    </source>
</evidence>